<gene>
    <name evidence="1" type="ORF">APZ42_002542</name>
</gene>
<evidence type="ECO:0000313" key="2">
    <source>
        <dbReference type="Proteomes" id="UP000076858"/>
    </source>
</evidence>
<accession>A0A164I7C1</accession>
<sequence>MVKAPPTLKRSSKKHNGPQHHLMVILETLFSLQDCFRRSVFKSKSALKAMANVILAQAFTISGRLLRLRL</sequence>
<reference evidence="1 2" key="1">
    <citation type="submission" date="2016-03" db="EMBL/GenBank/DDBJ databases">
        <title>EvidentialGene: Evidence-directed Construction of Genes on Genomes.</title>
        <authorList>
            <person name="Gilbert D.G."/>
            <person name="Choi J.-H."/>
            <person name="Mockaitis K."/>
            <person name="Colbourne J."/>
            <person name="Pfrender M."/>
        </authorList>
    </citation>
    <scope>NUCLEOTIDE SEQUENCE [LARGE SCALE GENOMIC DNA]</scope>
    <source>
        <strain evidence="1 2">Xinb3</strain>
        <tissue evidence="1">Complete organism</tissue>
    </source>
</reference>
<comment type="caution">
    <text evidence="1">The sequence shown here is derived from an EMBL/GenBank/DDBJ whole genome shotgun (WGS) entry which is preliminary data.</text>
</comment>
<dbReference type="AlphaFoldDB" id="A0A164I7C1"/>
<proteinExistence type="predicted"/>
<name>A0A164I7C1_9CRUS</name>
<dbReference type="Proteomes" id="UP000076858">
    <property type="component" value="Unassembled WGS sequence"/>
</dbReference>
<dbReference type="EMBL" id="LRGB01008005">
    <property type="protein sequence ID" value="KZS00959.1"/>
    <property type="molecule type" value="Genomic_DNA"/>
</dbReference>
<organism evidence="1 2">
    <name type="scientific">Daphnia magna</name>
    <dbReference type="NCBI Taxonomy" id="35525"/>
    <lineage>
        <taxon>Eukaryota</taxon>
        <taxon>Metazoa</taxon>
        <taxon>Ecdysozoa</taxon>
        <taxon>Arthropoda</taxon>
        <taxon>Crustacea</taxon>
        <taxon>Branchiopoda</taxon>
        <taxon>Diplostraca</taxon>
        <taxon>Cladocera</taxon>
        <taxon>Anomopoda</taxon>
        <taxon>Daphniidae</taxon>
        <taxon>Daphnia</taxon>
    </lineage>
</organism>
<protein>
    <submittedName>
        <fullName evidence="1">Uncharacterized protein</fullName>
    </submittedName>
</protein>
<keyword evidence="2" id="KW-1185">Reference proteome</keyword>
<evidence type="ECO:0000313" key="1">
    <source>
        <dbReference type="EMBL" id="KZS00959.1"/>
    </source>
</evidence>